<keyword evidence="3" id="KW-1185">Reference proteome</keyword>
<dbReference type="InterPro" id="IPR014752">
    <property type="entry name" value="Arrestin-like_C"/>
</dbReference>
<dbReference type="GO" id="GO:0015031">
    <property type="term" value="P:protein transport"/>
    <property type="evidence" value="ECO:0007669"/>
    <property type="project" value="TreeGrafter"/>
</dbReference>
<dbReference type="WBParaSite" id="PDA_v2.g25969.t1">
    <property type="protein sequence ID" value="PDA_v2.g25969.t1"/>
    <property type="gene ID" value="PDA_v2.g25969"/>
</dbReference>
<feature type="domain" description="Arrestin-like N-terminal" evidence="2">
    <location>
        <begin position="10"/>
        <end position="147"/>
    </location>
</feature>
<dbReference type="InterPro" id="IPR014756">
    <property type="entry name" value="Ig_E-set"/>
</dbReference>
<evidence type="ECO:0000313" key="3">
    <source>
        <dbReference type="Proteomes" id="UP000887578"/>
    </source>
</evidence>
<evidence type="ECO:0000259" key="2">
    <source>
        <dbReference type="Pfam" id="PF00339"/>
    </source>
</evidence>
<comment type="similarity">
    <text evidence="1">Belongs to the arrestin family.</text>
</comment>
<dbReference type="PANTHER" id="PTHR11188">
    <property type="entry name" value="ARRESTIN DOMAIN CONTAINING PROTEIN"/>
    <property type="match status" value="1"/>
</dbReference>
<sequence length="183" mass="20955">MKNLSFELYNNPERCYPGSAMAGQIIFETTKSINCSKITVEPNGLSKVFFYRSIGHGRSRGYSNQEKYFSGSIILYESVNNPPAILPPGKYSYPFRFLFPKNCVPTFNDLKGKATVKYELIAKVHIRRGRNLTKKQPLTVCPILDFNTDLDLCRPVQLLTQNSELQVTVSFFQNLKFLTDIFF</sequence>
<evidence type="ECO:0000256" key="1">
    <source>
        <dbReference type="ARBA" id="ARBA00005298"/>
    </source>
</evidence>
<dbReference type="Pfam" id="PF00339">
    <property type="entry name" value="Arrestin_N"/>
    <property type="match status" value="1"/>
</dbReference>
<organism evidence="3 4">
    <name type="scientific">Panagrolaimus davidi</name>
    <dbReference type="NCBI Taxonomy" id="227884"/>
    <lineage>
        <taxon>Eukaryota</taxon>
        <taxon>Metazoa</taxon>
        <taxon>Ecdysozoa</taxon>
        <taxon>Nematoda</taxon>
        <taxon>Chromadorea</taxon>
        <taxon>Rhabditida</taxon>
        <taxon>Tylenchina</taxon>
        <taxon>Panagrolaimomorpha</taxon>
        <taxon>Panagrolaimoidea</taxon>
        <taxon>Panagrolaimidae</taxon>
        <taxon>Panagrolaimus</taxon>
    </lineage>
</organism>
<dbReference type="GO" id="GO:0005737">
    <property type="term" value="C:cytoplasm"/>
    <property type="evidence" value="ECO:0007669"/>
    <property type="project" value="TreeGrafter"/>
</dbReference>
<dbReference type="Proteomes" id="UP000887578">
    <property type="component" value="Unplaced"/>
</dbReference>
<dbReference type="Gene3D" id="2.60.40.640">
    <property type="match status" value="1"/>
</dbReference>
<dbReference type="AlphaFoldDB" id="A0A914Q3Y6"/>
<accession>A0A914Q3Y6</accession>
<evidence type="ECO:0000313" key="4">
    <source>
        <dbReference type="WBParaSite" id="PDA_v2.g25969.t1"/>
    </source>
</evidence>
<dbReference type="PANTHER" id="PTHR11188:SF17">
    <property type="entry name" value="FI21816P1"/>
    <property type="match status" value="1"/>
</dbReference>
<dbReference type="InterPro" id="IPR011021">
    <property type="entry name" value="Arrestin-like_N"/>
</dbReference>
<reference evidence="4" key="1">
    <citation type="submission" date="2022-11" db="UniProtKB">
        <authorList>
            <consortium name="WormBaseParasite"/>
        </authorList>
    </citation>
    <scope>IDENTIFICATION</scope>
</reference>
<dbReference type="InterPro" id="IPR050357">
    <property type="entry name" value="Arrestin_domain-protein"/>
</dbReference>
<proteinExistence type="inferred from homology"/>
<dbReference type="SUPFAM" id="SSF81296">
    <property type="entry name" value="E set domains"/>
    <property type="match status" value="1"/>
</dbReference>
<name>A0A914Q3Y6_9BILA</name>
<protein>
    <submittedName>
        <fullName evidence="4">Arrestin-like N-terminal domain-containing protein</fullName>
    </submittedName>
</protein>